<dbReference type="EMBL" id="JAGGMV010000001">
    <property type="protein sequence ID" value="MBP2201189.1"/>
    <property type="molecule type" value="Genomic_DNA"/>
</dbReference>
<evidence type="ECO:0000256" key="4">
    <source>
        <dbReference type="ARBA" id="ARBA00011738"/>
    </source>
</evidence>
<keyword evidence="13" id="KW-0100">Branched-chain amino acid biosynthesis</keyword>
<protein>
    <recommendedName>
        <fullName evidence="5">3-isopropylmalate dehydrogenase</fullName>
        <ecNumber evidence="5">1.1.1.85</ecNumber>
    </recommendedName>
</protein>
<comment type="cofactor">
    <cofactor evidence="1">
        <name>Mn(2+)</name>
        <dbReference type="ChEBI" id="CHEBI:29035"/>
    </cofactor>
</comment>
<dbReference type="Proteomes" id="UP000740329">
    <property type="component" value="Unassembled WGS sequence"/>
</dbReference>
<dbReference type="PANTHER" id="PTHR11835:SF34">
    <property type="entry name" value="ISOCITRATE DEHYDROGENASE [NAD] SUBUNIT ALPHA, MITOCHONDRIAL"/>
    <property type="match status" value="1"/>
</dbReference>
<comment type="subunit">
    <text evidence="4">Homodimer.</text>
</comment>
<evidence type="ECO:0000256" key="13">
    <source>
        <dbReference type="ARBA" id="ARBA00023304"/>
    </source>
</evidence>
<dbReference type="GO" id="GO:0000287">
    <property type="term" value="F:magnesium ion binding"/>
    <property type="evidence" value="ECO:0007669"/>
    <property type="project" value="InterPro"/>
</dbReference>
<dbReference type="InterPro" id="IPR024084">
    <property type="entry name" value="IsoPropMal-DH-like_dom"/>
</dbReference>
<dbReference type="GO" id="GO:0004449">
    <property type="term" value="F:isocitrate dehydrogenase (NAD+) activity"/>
    <property type="evidence" value="ECO:0007669"/>
    <property type="project" value="TreeGrafter"/>
</dbReference>
<name>A0A8J7UT07_METVO</name>
<dbReference type="GO" id="GO:0006099">
    <property type="term" value="P:tricarboxylic acid cycle"/>
    <property type="evidence" value="ECO:0007669"/>
    <property type="project" value="TreeGrafter"/>
</dbReference>
<dbReference type="PANTHER" id="PTHR11835">
    <property type="entry name" value="DECARBOXYLATING DEHYDROGENASES-ISOCITRATE, ISOPROPYLMALATE, TARTRATE"/>
    <property type="match status" value="1"/>
</dbReference>
<reference evidence="15" key="1">
    <citation type="submission" date="2021-03" db="EMBL/GenBank/DDBJ databases">
        <title>Genomic Encyclopedia of Type Strains, Phase IV (KMG-V): Genome sequencing to study the core and pangenomes of soil and plant-associated prokaryotes.</title>
        <authorList>
            <person name="Whitman W."/>
        </authorList>
    </citation>
    <scope>NUCLEOTIDE SEQUENCE</scope>
    <source>
        <strain evidence="15">C4</strain>
    </source>
</reference>
<comment type="caution">
    <text evidence="15">The sequence shown here is derived from an EMBL/GenBank/DDBJ whole genome shotgun (WGS) entry which is preliminary data.</text>
</comment>
<dbReference type="AlphaFoldDB" id="A0A8J7UT07"/>
<dbReference type="InterPro" id="IPR054960">
    <property type="entry name" value="HICDH"/>
</dbReference>
<evidence type="ECO:0000256" key="7">
    <source>
        <dbReference type="ARBA" id="ARBA00022605"/>
    </source>
</evidence>
<dbReference type="Pfam" id="PF00180">
    <property type="entry name" value="Iso_dh"/>
    <property type="match status" value="1"/>
</dbReference>
<gene>
    <name evidence="15" type="ORF">J3E07_000587</name>
</gene>
<dbReference type="GO" id="GO:0006102">
    <property type="term" value="P:isocitrate metabolic process"/>
    <property type="evidence" value="ECO:0007669"/>
    <property type="project" value="TreeGrafter"/>
</dbReference>
<dbReference type="SMART" id="SM01329">
    <property type="entry name" value="Iso_dh"/>
    <property type="match status" value="1"/>
</dbReference>
<dbReference type="Gene3D" id="3.40.718.10">
    <property type="entry name" value="Isopropylmalate Dehydrogenase"/>
    <property type="match status" value="1"/>
</dbReference>
<dbReference type="InterPro" id="IPR019818">
    <property type="entry name" value="IsoCit/isopropylmalate_DH_CS"/>
</dbReference>
<dbReference type="GO" id="GO:0003862">
    <property type="term" value="F:3-isopropylmalate dehydrogenase activity"/>
    <property type="evidence" value="ECO:0007669"/>
    <property type="project" value="UniProtKB-EC"/>
</dbReference>
<sequence length="348" mass="38926">MNDLKNKNFKICVIKGDGIGVEVVNETLRMLKAYEKILKSVNFEFIEAKAGLTEFFNNKDAIPNETIETAKKCDAILFGAITSPKPTEIGEELNKLYKSPILTLRKELDLYSNVRPTIDYNSNIDFVIVRENTEGLYIKEEYYDEENEFAIAKRKISKKGSERIVRFAFDYAISNNRKKVSCIHKSNVLRVTDGLFLKTFEKIAKDEKYRNIIHNDYLVDATAMYIIKSPEMFDVMVTTNLFGDILSDEASALGGGLGLAPSANIGDNYALFEPVHGSAPDIAGQGIANPMATMLCCAMMLDYLKIDSKPIKNAVKRAFLKGNTTADLGGSLNTKEVTDKIIEYLTLE</sequence>
<keyword evidence="8" id="KW-0479">Metal-binding</keyword>
<dbReference type="EC" id="1.1.1.85" evidence="5"/>
<evidence type="ECO:0000313" key="16">
    <source>
        <dbReference type="Proteomes" id="UP000740329"/>
    </source>
</evidence>
<evidence type="ECO:0000313" key="15">
    <source>
        <dbReference type="EMBL" id="MBP2201189.1"/>
    </source>
</evidence>
<evidence type="ECO:0000256" key="2">
    <source>
        <dbReference type="ARBA" id="ARBA00001946"/>
    </source>
</evidence>
<dbReference type="PROSITE" id="PS00470">
    <property type="entry name" value="IDH_IMDH"/>
    <property type="match status" value="1"/>
</dbReference>
<dbReference type="SUPFAM" id="SSF53659">
    <property type="entry name" value="Isocitrate/Isopropylmalate dehydrogenase-like"/>
    <property type="match status" value="1"/>
</dbReference>
<evidence type="ECO:0000256" key="1">
    <source>
        <dbReference type="ARBA" id="ARBA00001936"/>
    </source>
</evidence>
<keyword evidence="7" id="KW-0028">Amino-acid biosynthesis</keyword>
<keyword evidence="9" id="KW-0460">Magnesium</keyword>
<keyword evidence="12" id="KW-0464">Manganese</keyword>
<keyword evidence="10 15" id="KW-0560">Oxidoreductase</keyword>
<comment type="cofactor">
    <cofactor evidence="2">
        <name>Mg(2+)</name>
        <dbReference type="ChEBI" id="CHEBI:18420"/>
    </cofactor>
</comment>
<keyword evidence="11" id="KW-0520">NAD</keyword>
<evidence type="ECO:0000256" key="10">
    <source>
        <dbReference type="ARBA" id="ARBA00023002"/>
    </source>
</evidence>
<comment type="similarity">
    <text evidence="3">Belongs to the isocitrate and isopropylmalate dehydrogenases family.</text>
</comment>
<evidence type="ECO:0000256" key="12">
    <source>
        <dbReference type="ARBA" id="ARBA00023211"/>
    </source>
</evidence>
<evidence type="ECO:0000256" key="8">
    <source>
        <dbReference type="ARBA" id="ARBA00022723"/>
    </source>
</evidence>
<feature type="domain" description="Isopropylmalate dehydrogenase-like" evidence="14">
    <location>
        <begin position="10"/>
        <end position="341"/>
    </location>
</feature>
<dbReference type="GO" id="GO:0051287">
    <property type="term" value="F:NAD binding"/>
    <property type="evidence" value="ECO:0007669"/>
    <property type="project" value="InterPro"/>
</dbReference>
<evidence type="ECO:0000256" key="11">
    <source>
        <dbReference type="ARBA" id="ARBA00023027"/>
    </source>
</evidence>
<evidence type="ECO:0000259" key="14">
    <source>
        <dbReference type="SMART" id="SM01329"/>
    </source>
</evidence>
<organism evidence="15 16">
    <name type="scientific">Methanococcus voltae</name>
    <dbReference type="NCBI Taxonomy" id="2188"/>
    <lineage>
        <taxon>Archaea</taxon>
        <taxon>Methanobacteriati</taxon>
        <taxon>Methanobacteriota</taxon>
        <taxon>Methanomada group</taxon>
        <taxon>Methanococci</taxon>
        <taxon>Methanococcales</taxon>
        <taxon>Methanococcaceae</taxon>
        <taxon>Methanococcus</taxon>
    </lineage>
</organism>
<proteinExistence type="inferred from homology"/>
<evidence type="ECO:0000256" key="6">
    <source>
        <dbReference type="ARBA" id="ARBA00022430"/>
    </source>
</evidence>
<evidence type="ECO:0000256" key="9">
    <source>
        <dbReference type="ARBA" id="ARBA00022842"/>
    </source>
</evidence>
<dbReference type="FunFam" id="3.40.718.10:FF:000006">
    <property type="entry name" value="3-isopropylmalate dehydrogenase"/>
    <property type="match status" value="1"/>
</dbReference>
<dbReference type="NCBIfam" id="NF040619">
    <property type="entry name" value="AksF_Meth"/>
    <property type="match status" value="1"/>
</dbReference>
<evidence type="ECO:0000256" key="3">
    <source>
        <dbReference type="ARBA" id="ARBA00007769"/>
    </source>
</evidence>
<keyword evidence="6" id="KW-0432">Leucine biosynthesis</keyword>
<accession>A0A8J7UT07</accession>
<evidence type="ECO:0000256" key="5">
    <source>
        <dbReference type="ARBA" id="ARBA00013101"/>
    </source>
</evidence>
<dbReference type="RefSeq" id="WP_209590643.1">
    <property type="nucleotide sequence ID" value="NZ_JAGGMV010000001.1"/>
</dbReference>
<dbReference type="GO" id="GO:0009098">
    <property type="term" value="P:L-leucine biosynthetic process"/>
    <property type="evidence" value="ECO:0007669"/>
    <property type="project" value="UniProtKB-KW"/>
</dbReference>